<accession>A0A1D8B1N4</accession>
<comment type="function">
    <text evidence="1">Required for the transposition of the insertion element.</text>
</comment>
<dbReference type="InterPro" id="IPR053392">
    <property type="entry name" value="Transposase_IS30-like"/>
</dbReference>
<sequence>MGGKAPSKRAVDVSLLNRAGPGPPHRRPLTVDRGHEFALGPALQEPLGAPIYFCQARCPWQRGTNENTNGLLREYFPKRTPLDGISPTRTQQVHNQLNQRPRKRLGLKTPEEAHTHRTLHFL</sequence>
<dbReference type="InterPro" id="IPR001598">
    <property type="entry name" value="Transposase_IS30_CS"/>
</dbReference>
<evidence type="ECO:0000259" key="4">
    <source>
        <dbReference type="PROSITE" id="PS50994"/>
    </source>
</evidence>
<protein>
    <recommendedName>
        <fullName evidence="4">Integrase catalytic domain-containing protein</fullName>
    </recommendedName>
</protein>
<feature type="region of interest" description="Disordered" evidence="3">
    <location>
        <begin position="80"/>
        <end position="100"/>
    </location>
</feature>
<keyword evidence="6" id="KW-1185">Reference proteome</keyword>
<feature type="region of interest" description="Disordered" evidence="3">
    <location>
        <begin position="1"/>
        <end position="31"/>
    </location>
</feature>
<dbReference type="InterPro" id="IPR051917">
    <property type="entry name" value="Transposase-Integrase"/>
</dbReference>
<name>A0A1D8B1N4_9ACTO</name>
<dbReference type="GO" id="GO:0003677">
    <property type="term" value="F:DNA binding"/>
    <property type="evidence" value="ECO:0007669"/>
    <property type="project" value="InterPro"/>
</dbReference>
<evidence type="ECO:0000256" key="2">
    <source>
        <dbReference type="ARBA" id="ARBA00006363"/>
    </source>
</evidence>
<dbReference type="Proteomes" id="UP000095214">
    <property type="component" value="Chromosome"/>
</dbReference>
<organism evidence="5 6">
    <name type="scientific">Pauljensenia hongkongensis</name>
    <dbReference type="NCBI Taxonomy" id="178339"/>
    <lineage>
        <taxon>Bacteria</taxon>
        <taxon>Bacillati</taxon>
        <taxon>Actinomycetota</taxon>
        <taxon>Actinomycetes</taxon>
        <taxon>Actinomycetales</taxon>
        <taxon>Actinomycetaceae</taxon>
        <taxon>Pauljensenia</taxon>
    </lineage>
</organism>
<dbReference type="EMBL" id="CP017298">
    <property type="protein sequence ID" value="AOS47059.1"/>
    <property type="molecule type" value="Genomic_DNA"/>
</dbReference>
<dbReference type="SUPFAM" id="SSF53098">
    <property type="entry name" value="Ribonuclease H-like"/>
    <property type="match status" value="1"/>
</dbReference>
<dbReference type="PROSITE" id="PS50994">
    <property type="entry name" value="INTEGRASE"/>
    <property type="match status" value="1"/>
</dbReference>
<dbReference type="InterPro" id="IPR012337">
    <property type="entry name" value="RNaseH-like_sf"/>
</dbReference>
<evidence type="ECO:0000256" key="3">
    <source>
        <dbReference type="SAM" id="MobiDB-lite"/>
    </source>
</evidence>
<dbReference type="GO" id="GO:0004803">
    <property type="term" value="F:transposase activity"/>
    <property type="evidence" value="ECO:0007669"/>
    <property type="project" value="InterPro"/>
</dbReference>
<reference evidence="5 6" key="1">
    <citation type="submission" date="2016-09" db="EMBL/GenBank/DDBJ databases">
        <title>Complete genome sequence of Actinomyces hongkongensis HKU8.</title>
        <authorList>
            <person name="Gao Y.-X."/>
            <person name="Zhou Y.-Y."/>
            <person name="Xie Y."/>
            <person name="Wang M."/>
            <person name="Wang S.-J."/>
            <person name="Shen S.-G."/>
        </authorList>
    </citation>
    <scope>NUCLEOTIDE SEQUENCE [LARGE SCALE GENOMIC DNA]</scope>
    <source>
        <strain evidence="5 6">HKU8</strain>
    </source>
</reference>
<dbReference type="GO" id="GO:0006313">
    <property type="term" value="P:DNA transposition"/>
    <property type="evidence" value="ECO:0007669"/>
    <property type="project" value="InterPro"/>
</dbReference>
<dbReference type="RefSeq" id="WP_009743393.1">
    <property type="nucleotide sequence ID" value="NZ_CP017298.1"/>
</dbReference>
<dbReference type="AlphaFoldDB" id="A0A1D8B1N4"/>
<dbReference type="InterPro" id="IPR036397">
    <property type="entry name" value="RNaseH_sf"/>
</dbReference>
<comment type="similarity">
    <text evidence="2">Belongs to the transposase IS30 family.</text>
</comment>
<dbReference type="GO" id="GO:0015074">
    <property type="term" value="P:DNA integration"/>
    <property type="evidence" value="ECO:0007669"/>
    <property type="project" value="InterPro"/>
</dbReference>
<dbReference type="InterPro" id="IPR001584">
    <property type="entry name" value="Integrase_cat-core"/>
</dbReference>
<dbReference type="Gene3D" id="3.30.420.10">
    <property type="entry name" value="Ribonuclease H-like superfamily/Ribonuclease H"/>
    <property type="match status" value="1"/>
</dbReference>
<dbReference type="GO" id="GO:0005829">
    <property type="term" value="C:cytosol"/>
    <property type="evidence" value="ECO:0007669"/>
    <property type="project" value="TreeGrafter"/>
</dbReference>
<dbReference type="KEGG" id="phon:BH719_03620"/>
<evidence type="ECO:0000313" key="5">
    <source>
        <dbReference type="EMBL" id="AOS47059.1"/>
    </source>
</evidence>
<dbReference type="PANTHER" id="PTHR10948">
    <property type="entry name" value="TRANSPOSASE"/>
    <property type="match status" value="1"/>
</dbReference>
<feature type="domain" description="Integrase catalytic" evidence="4">
    <location>
        <begin position="1"/>
        <end position="118"/>
    </location>
</feature>
<evidence type="ECO:0000256" key="1">
    <source>
        <dbReference type="ARBA" id="ARBA00002190"/>
    </source>
</evidence>
<gene>
    <name evidence="5" type="ORF">BH719_03620</name>
</gene>
<dbReference type="PROSITE" id="PS01043">
    <property type="entry name" value="TRANSPOSASE_IS30"/>
    <property type="match status" value="1"/>
</dbReference>
<feature type="compositionally biased region" description="Polar residues" evidence="3">
    <location>
        <begin position="87"/>
        <end position="99"/>
    </location>
</feature>
<evidence type="ECO:0000313" key="6">
    <source>
        <dbReference type="Proteomes" id="UP000095214"/>
    </source>
</evidence>
<proteinExistence type="inferred from homology"/>
<dbReference type="NCBIfam" id="NF033563">
    <property type="entry name" value="transpos_IS30"/>
    <property type="match status" value="1"/>
</dbReference>
<dbReference type="PANTHER" id="PTHR10948:SF23">
    <property type="entry name" value="TRANSPOSASE INSI FOR INSERTION SEQUENCE ELEMENT IS30A-RELATED"/>
    <property type="match status" value="1"/>
</dbReference>